<evidence type="ECO:0000313" key="1">
    <source>
        <dbReference type="EMBL" id="GFQ96020.1"/>
    </source>
</evidence>
<gene>
    <name evidence="1" type="ORF">TNCT_390201</name>
</gene>
<comment type="caution">
    <text evidence="1">The sequence shown here is derived from an EMBL/GenBank/DDBJ whole genome shotgun (WGS) entry which is preliminary data.</text>
</comment>
<accession>A0A8X6L353</accession>
<dbReference type="AlphaFoldDB" id="A0A8X6L353"/>
<dbReference type="Proteomes" id="UP000887116">
    <property type="component" value="Unassembled WGS sequence"/>
</dbReference>
<sequence length="71" mass="8016">MSAVKQYVAEKLNDPEIEFYLLLPDASKLFDNSFLELKLVPAVLLNFLWSDGSCGTIHYLKPDVMVLLADL</sequence>
<organism evidence="1 2">
    <name type="scientific">Trichonephila clavata</name>
    <name type="common">Joro spider</name>
    <name type="synonym">Nephila clavata</name>
    <dbReference type="NCBI Taxonomy" id="2740835"/>
    <lineage>
        <taxon>Eukaryota</taxon>
        <taxon>Metazoa</taxon>
        <taxon>Ecdysozoa</taxon>
        <taxon>Arthropoda</taxon>
        <taxon>Chelicerata</taxon>
        <taxon>Arachnida</taxon>
        <taxon>Araneae</taxon>
        <taxon>Araneomorphae</taxon>
        <taxon>Entelegynae</taxon>
        <taxon>Araneoidea</taxon>
        <taxon>Nephilidae</taxon>
        <taxon>Trichonephila</taxon>
    </lineage>
</organism>
<name>A0A8X6L353_TRICU</name>
<keyword evidence="2" id="KW-1185">Reference proteome</keyword>
<reference evidence="1" key="1">
    <citation type="submission" date="2020-07" db="EMBL/GenBank/DDBJ databases">
        <title>Multicomponent nature underlies the extraordinary mechanical properties of spider dragline silk.</title>
        <authorList>
            <person name="Kono N."/>
            <person name="Nakamura H."/>
            <person name="Mori M."/>
            <person name="Yoshida Y."/>
            <person name="Ohtoshi R."/>
            <person name="Malay A.D."/>
            <person name="Moran D.A.P."/>
            <person name="Tomita M."/>
            <person name="Numata K."/>
            <person name="Arakawa K."/>
        </authorList>
    </citation>
    <scope>NUCLEOTIDE SEQUENCE</scope>
</reference>
<dbReference type="OrthoDB" id="49605at2759"/>
<dbReference type="EMBL" id="BMAO01024535">
    <property type="protein sequence ID" value="GFQ96020.1"/>
    <property type="molecule type" value="Genomic_DNA"/>
</dbReference>
<proteinExistence type="predicted"/>
<evidence type="ECO:0000313" key="2">
    <source>
        <dbReference type="Proteomes" id="UP000887116"/>
    </source>
</evidence>
<protein>
    <submittedName>
        <fullName evidence="1">Uncharacterized protein</fullName>
    </submittedName>
</protein>